<evidence type="ECO:0000256" key="3">
    <source>
        <dbReference type="ARBA" id="ARBA00022741"/>
    </source>
</evidence>
<keyword evidence="6" id="KW-0862">Zinc</keyword>
<keyword evidence="11" id="KW-1185">Reference proteome</keyword>
<feature type="domain" description="HIRAN" evidence="9">
    <location>
        <begin position="42"/>
        <end position="138"/>
    </location>
</feature>
<keyword evidence="3" id="KW-0547">Nucleotide-binding</keyword>
<evidence type="ECO:0000259" key="9">
    <source>
        <dbReference type="SMART" id="SM00910"/>
    </source>
</evidence>
<dbReference type="Proteomes" id="UP001163823">
    <property type="component" value="Chromosome 4"/>
</dbReference>
<dbReference type="SMART" id="SM00910">
    <property type="entry name" value="HIRAN"/>
    <property type="match status" value="1"/>
</dbReference>
<dbReference type="EMBL" id="JARAOO010000004">
    <property type="protein sequence ID" value="KAJ7972094.1"/>
    <property type="molecule type" value="Genomic_DNA"/>
</dbReference>
<gene>
    <name evidence="10" type="ORF">O6P43_010034</name>
</gene>
<dbReference type="GO" id="GO:0016818">
    <property type="term" value="F:hydrolase activity, acting on acid anhydrides, in phosphorus-containing anhydrides"/>
    <property type="evidence" value="ECO:0007669"/>
    <property type="project" value="InterPro"/>
</dbReference>
<dbReference type="Gene3D" id="3.30.70.2330">
    <property type="match status" value="1"/>
</dbReference>
<evidence type="ECO:0000313" key="11">
    <source>
        <dbReference type="Proteomes" id="UP001163823"/>
    </source>
</evidence>
<dbReference type="GO" id="GO:0004386">
    <property type="term" value="F:helicase activity"/>
    <property type="evidence" value="ECO:0007669"/>
    <property type="project" value="UniProtKB-KW"/>
</dbReference>
<dbReference type="SUPFAM" id="SSF52540">
    <property type="entry name" value="P-loop containing nucleoside triphosphate hydrolases"/>
    <property type="match status" value="1"/>
</dbReference>
<evidence type="ECO:0000256" key="6">
    <source>
        <dbReference type="ARBA" id="ARBA00022833"/>
    </source>
</evidence>
<comment type="subcellular location">
    <subcellularLocation>
        <location evidence="1">Nucleus</location>
    </subcellularLocation>
</comment>
<dbReference type="Pfam" id="PF00176">
    <property type="entry name" value="SNF2-rel_dom"/>
    <property type="match status" value="1"/>
</dbReference>
<dbReference type="PANTHER" id="PTHR45626">
    <property type="entry name" value="TRANSCRIPTION TERMINATION FACTOR 2-RELATED"/>
    <property type="match status" value="1"/>
</dbReference>
<name>A0AAD7PZI7_QUISA</name>
<protein>
    <submittedName>
        <fullName evidence="10">Helicase</fullName>
    </submittedName>
</protein>
<dbReference type="InterPro" id="IPR050628">
    <property type="entry name" value="SNF2_RAD54_helicase_TF"/>
</dbReference>
<dbReference type="GO" id="GO:0006281">
    <property type="term" value="P:DNA repair"/>
    <property type="evidence" value="ECO:0007669"/>
    <property type="project" value="TreeGrafter"/>
</dbReference>
<dbReference type="Gene3D" id="3.40.50.10810">
    <property type="entry name" value="Tandem AAA-ATPase domain"/>
    <property type="match status" value="1"/>
</dbReference>
<keyword evidence="5 10" id="KW-0347">Helicase</keyword>
<evidence type="ECO:0000256" key="7">
    <source>
        <dbReference type="ARBA" id="ARBA00022840"/>
    </source>
</evidence>
<dbReference type="KEGG" id="qsa:O6P43_010034"/>
<keyword evidence="2" id="KW-0479">Metal-binding</keyword>
<keyword evidence="8" id="KW-0539">Nucleus</keyword>
<organism evidence="10 11">
    <name type="scientific">Quillaja saponaria</name>
    <name type="common">Soap bark tree</name>
    <dbReference type="NCBI Taxonomy" id="32244"/>
    <lineage>
        <taxon>Eukaryota</taxon>
        <taxon>Viridiplantae</taxon>
        <taxon>Streptophyta</taxon>
        <taxon>Embryophyta</taxon>
        <taxon>Tracheophyta</taxon>
        <taxon>Spermatophyta</taxon>
        <taxon>Magnoliopsida</taxon>
        <taxon>eudicotyledons</taxon>
        <taxon>Gunneridae</taxon>
        <taxon>Pentapetalae</taxon>
        <taxon>rosids</taxon>
        <taxon>fabids</taxon>
        <taxon>Fabales</taxon>
        <taxon>Quillajaceae</taxon>
        <taxon>Quillaja</taxon>
    </lineage>
</organism>
<evidence type="ECO:0000256" key="2">
    <source>
        <dbReference type="ARBA" id="ARBA00022723"/>
    </source>
</evidence>
<dbReference type="GO" id="GO:0008094">
    <property type="term" value="F:ATP-dependent activity, acting on DNA"/>
    <property type="evidence" value="ECO:0007669"/>
    <property type="project" value="TreeGrafter"/>
</dbReference>
<dbReference type="InterPro" id="IPR038718">
    <property type="entry name" value="SNF2-like_sf"/>
</dbReference>
<dbReference type="GO" id="GO:0005634">
    <property type="term" value="C:nucleus"/>
    <property type="evidence" value="ECO:0007669"/>
    <property type="project" value="UniProtKB-SubCell"/>
</dbReference>
<dbReference type="InterPro" id="IPR014905">
    <property type="entry name" value="HIRAN"/>
</dbReference>
<sequence length="375" mass="42288">MEEEQDYCSNFWVGLEDNSDSEEDIYLLGQHSMSSSSETYTVGFVMADVVEIQHYGYILSDQLKVGLKREPQNLYDKNAIKVFLAGNIKVGSIEDSVAAILSPMMKSKLIFIEGIVSYSCPARNQTKIPCQMRIFAPHEAFQTVKSAILEGGLKFSEENKVEKEKKGVDEIFKKLEGSGWLFHRENSSDLPPFWEEKENGSYFNLLYNFHTTKRPEPLRAGIFADDTGMGKTLTLLSLIAFDICDSASSFSRDTGRLDVDKSHVISKQDEVFSVSGGKRRRISEIISIEVNSVGIVSKSATDIDRKTTLVVCPPSVVETWEEHLNEHTGSGKLKIYKYYGERAGDPEELRKYDIVLTTYTLSVLKNYGQFPLQRS</sequence>
<accession>A0AAD7PZI7</accession>
<dbReference type="InterPro" id="IPR000330">
    <property type="entry name" value="SNF2_N"/>
</dbReference>
<dbReference type="GO" id="GO:0008270">
    <property type="term" value="F:zinc ion binding"/>
    <property type="evidence" value="ECO:0007669"/>
    <property type="project" value="InterPro"/>
</dbReference>
<evidence type="ECO:0000256" key="5">
    <source>
        <dbReference type="ARBA" id="ARBA00022806"/>
    </source>
</evidence>
<dbReference type="PANTHER" id="PTHR45626:SF17">
    <property type="entry name" value="HELICASE-LIKE TRANSCRIPTION FACTOR"/>
    <property type="match status" value="1"/>
</dbReference>
<dbReference type="GO" id="GO:0003676">
    <property type="term" value="F:nucleic acid binding"/>
    <property type="evidence" value="ECO:0007669"/>
    <property type="project" value="InterPro"/>
</dbReference>
<reference evidence="10" key="1">
    <citation type="journal article" date="2023" name="Science">
        <title>Elucidation of the pathway for biosynthesis of saponin adjuvants from the soapbark tree.</title>
        <authorList>
            <person name="Reed J."/>
            <person name="Orme A."/>
            <person name="El-Demerdash A."/>
            <person name="Owen C."/>
            <person name="Martin L.B.B."/>
            <person name="Misra R.C."/>
            <person name="Kikuchi S."/>
            <person name="Rejzek M."/>
            <person name="Martin A.C."/>
            <person name="Harkess A."/>
            <person name="Leebens-Mack J."/>
            <person name="Louveau T."/>
            <person name="Stephenson M.J."/>
            <person name="Osbourn A."/>
        </authorList>
    </citation>
    <scope>NUCLEOTIDE SEQUENCE</scope>
    <source>
        <strain evidence="10">S10</strain>
    </source>
</reference>
<dbReference type="GO" id="GO:0005524">
    <property type="term" value="F:ATP binding"/>
    <property type="evidence" value="ECO:0007669"/>
    <property type="project" value="UniProtKB-KW"/>
</dbReference>
<evidence type="ECO:0000256" key="1">
    <source>
        <dbReference type="ARBA" id="ARBA00004123"/>
    </source>
</evidence>
<comment type="caution">
    <text evidence="10">The sequence shown here is derived from an EMBL/GenBank/DDBJ whole genome shotgun (WGS) entry which is preliminary data.</text>
</comment>
<keyword evidence="7" id="KW-0067">ATP-binding</keyword>
<dbReference type="InterPro" id="IPR027417">
    <property type="entry name" value="P-loop_NTPase"/>
</dbReference>
<keyword evidence="4" id="KW-0378">Hydrolase</keyword>
<evidence type="ECO:0000313" key="10">
    <source>
        <dbReference type="EMBL" id="KAJ7972094.1"/>
    </source>
</evidence>
<dbReference type="Pfam" id="PF08797">
    <property type="entry name" value="HIRAN"/>
    <property type="match status" value="1"/>
</dbReference>
<evidence type="ECO:0000256" key="4">
    <source>
        <dbReference type="ARBA" id="ARBA00022801"/>
    </source>
</evidence>
<evidence type="ECO:0000256" key="8">
    <source>
        <dbReference type="ARBA" id="ARBA00023242"/>
    </source>
</evidence>
<proteinExistence type="predicted"/>
<dbReference type="AlphaFoldDB" id="A0AAD7PZI7"/>